<feature type="domain" description="PglD N-terminal" evidence="3">
    <location>
        <begin position="4"/>
        <end position="80"/>
    </location>
</feature>
<dbReference type="KEGG" id="jeo:JMA_29430"/>
<dbReference type="PANTHER" id="PTHR43300:SF7">
    <property type="entry name" value="UDP-N-ACETYLBACILLOSAMINE N-ACETYLTRANSFERASE"/>
    <property type="match status" value="1"/>
</dbReference>
<dbReference type="InterPro" id="IPR001451">
    <property type="entry name" value="Hexapep"/>
</dbReference>
<feature type="site" description="Increases basicity of active site His" evidence="1">
    <location>
        <position position="136"/>
    </location>
</feature>
<sequence length="206" mass="21623">MKNKLLIIGASGHGKVVADIALEMNEWESVAFLDDNPAVTSSLGLNVIGSSEDIERFINDHDFFVGIGDNAIRKKVYEKLESLGASIPVLRHPSAIVGKEVTIKHGTVLMAGTIVNCSTRIGRGCIVNTGATIDHDNCIGDFVHISPGVHLAGAVTIGEGSWIGIGSSIKNSVVICNEVKIGAGAVVIDNIATSGIYVGVPVRRVR</sequence>
<feature type="binding site" evidence="2">
    <location>
        <position position="68"/>
    </location>
    <ligand>
        <name>substrate</name>
    </ligand>
</feature>
<dbReference type="PANTHER" id="PTHR43300">
    <property type="entry name" value="ACETYLTRANSFERASE"/>
    <property type="match status" value="1"/>
</dbReference>
<evidence type="ECO:0000256" key="1">
    <source>
        <dbReference type="PIRSR" id="PIRSR620019-1"/>
    </source>
</evidence>
<keyword evidence="5" id="KW-1185">Reference proteome</keyword>
<feature type="binding site" evidence="2">
    <location>
        <position position="144"/>
    </location>
    <ligand>
        <name>acetyl-CoA</name>
        <dbReference type="ChEBI" id="CHEBI:57288"/>
    </ligand>
</feature>
<reference evidence="4 5" key="1">
    <citation type="submission" date="2014-08" db="EMBL/GenBank/DDBJ databases">
        <title>Complete genome of a marine bacteria Jeotgalibacillus malaysiensis.</title>
        <authorList>
            <person name="Yaakop A.S."/>
            <person name="Chan K.-G."/>
            <person name="Goh K.M."/>
        </authorList>
    </citation>
    <scope>NUCLEOTIDE SEQUENCE [LARGE SCALE GENOMIC DNA]</scope>
    <source>
        <strain evidence="4 5">D5</strain>
    </source>
</reference>
<dbReference type="NCBIfam" id="TIGR03570">
    <property type="entry name" value="NeuD_NnaD"/>
    <property type="match status" value="1"/>
</dbReference>
<name>A0A0B5APV1_9BACL</name>
<dbReference type="Gene3D" id="2.160.10.10">
    <property type="entry name" value="Hexapeptide repeat proteins"/>
    <property type="match status" value="1"/>
</dbReference>
<dbReference type="InterPro" id="IPR011004">
    <property type="entry name" value="Trimer_LpxA-like_sf"/>
</dbReference>
<dbReference type="BioCyc" id="JESP1508404:G14D9-12224-MONOMER"/>
<dbReference type="CDD" id="cd03360">
    <property type="entry name" value="LbH_AT_putative"/>
    <property type="match status" value="1"/>
</dbReference>
<accession>A0A0B5APV1</accession>
<dbReference type="Pfam" id="PF00132">
    <property type="entry name" value="Hexapep"/>
    <property type="match status" value="1"/>
</dbReference>
<evidence type="ECO:0000313" key="4">
    <source>
        <dbReference type="EMBL" id="AJD92260.1"/>
    </source>
</evidence>
<dbReference type="OrthoDB" id="9794407at2"/>
<dbReference type="GO" id="GO:0016740">
    <property type="term" value="F:transferase activity"/>
    <property type="evidence" value="ECO:0007669"/>
    <property type="project" value="UniProtKB-KW"/>
</dbReference>
<dbReference type="AlphaFoldDB" id="A0A0B5APV1"/>
<dbReference type="Pfam" id="PF17836">
    <property type="entry name" value="PglD_N"/>
    <property type="match status" value="1"/>
</dbReference>
<dbReference type="InterPro" id="IPR020019">
    <property type="entry name" value="AcTrfase_PglD-like"/>
</dbReference>
<dbReference type="InterPro" id="IPR050179">
    <property type="entry name" value="Trans_hexapeptide_repeat"/>
</dbReference>
<dbReference type="InterPro" id="IPR041561">
    <property type="entry name" value="PglD_N"/>
</dbReference>
<evidence type="ECO:0000313" key="5">
    <source>
        <dbReference type="Proteomes" id="UP000031449"/>
    </source>
</evidence>
<dbReference type="EMBL" id="CP009416">
    <property type="protein sequence ID" value="AJD92260.1"/>
    <property type="molecule type" value="Genomic_DNA"/>
</dbReference>
<dbReference type="Proteomes" id="UP000031449">
    <property type="component" value="Chromosome"/>
</dbReference>
<evidence type="ECO:0000256" key="2">
    <source>
        <dbReference type="PIRSR" id="PIRSR620019-2"/>
    </source>
</evidence>
<feature type="active site" description="Proton acceptor" evidence="1">
    <location>
        <position position="135"/>
    </location>
</feature>
<dbReference type="STRING" id="1508404.JMA_29430"/>
<proteinExistence type="predicted"/>
<gene>
    <name evidence="4" type="ORF">JMA_29430</name>
</gene>
<feature type="binding site" evidence="2">
    <location>
        <begin position="11"/>
        <end position="13"/>
    </location>
    <ligand>
        <name>substrate</name>
    </ligand>
</feature>
<organism evidence="4 5">
    <name type="scientific">Jeotgalibacillus malaysiensis</name>
    <dbReference type="NCBI Taxonomy" id="1508404"/>
    <lineage>
        <taxon>Bacteria</taxon>
        <taxon>Bacillati</taxon>
        <taxon>Bacillota</taxon>
        <taxon>Bacilli</taxon>
        <taxon>Bacillales</taxon>
        <taxon>Caryophanaceae</taxon>
        <taxon>Jeotgalibacillus</taxon>
    </lineage>
</organism>
<evidence type="ECO:0000259" key="3">
    <source>
        <dbReference type="Pfam" id="PF17836"/>
    </source>
</evidence>
<keyword evidence="4" id="KW-0808">Transferase</keyword>
<dbReference type="HOGENOM" id="CLU_081811_2_0_9"/>
<feature type="binding site" evidence="2">
    <location>
        <position position="165"/>
    </location>
    <ligand>
        <name>acetyl-CoA</name>
        <dbReference type="ChEBI" id="CHEBI:57288"/>
    </ligand>
</feature>
<dbReference type="SUPFAM" id="SSF51161">
    <property type="entry name" value="Trimeric LpxA-like enzymes"/>
    <property type="match status" value="1"/>
</dbReference>
<protein>
    <submittedName>
        <fullName evidence="4">Acetyltransferase</fullName>
    </submittedName>
</protein>
<dbReference type="Gene3D" id="3.40.50.20">
    <property type="match status" value="1"/>
</dbReference>